<evidence type="ECO:0000256" key="7">
    <source>
        <dbReference type="ARBA" id="ARBA00023065"/>
    </source>
</evidence>
<dbReference type="Pfam" id="PF00858">
    <property type="entry name" value="ASC"/>
    <property type="match status" value="1"/>
</dbReference>
<dbReference type="GO" id="GO:0015280">
    <property type="term" value="F:ligand-gated sodium channel activity"/>
    <property type="evidence" value="ECO:0007669"/>
    <property type="project" value="TreeGrafter"/>
</dbReference>
<evidence type="ECO:0000256" key="8">
    <source>
        <dbReference type="ARBA" id="ARBA00023136"/>
    </source>
</evidence>
<sequence>MIDEKKNLKNELRNIFSEWCIYSTTHGISNISRADNKLVKFIWFLCLLISSIYCFYTIINIVVSYFSYDVIINIDVVDRAPVDFPAVTVCNLNPMDRRFSQTYIDQVLAKHNLSHVSDIEKININPNTVKYLIKANILADKNLSWTEIRKFGFEIDFMLFRCFFNNIPCNASDFVWLYDFDYGNCFTFNSGYDQNGNKVPVRKINEPGSERSFKLELFLGDEFSQGIWMQQSGAKVIVHNQTINPLIEAEGQELATNYQTDIGITRSFLTKLEHPYSQCVKNIFSPHGHRSEFFKATFTVLNMTSYRQKNCIRLCLQRFIKQSCGCVDPKLPSIYPNIKYCASLSLLDCVSKSKINYLKNTDNCPECPIECDSVDYHLTISKSRYPTAYYTDYIRYQTDLVTRFPKTTVVSDNHIQKNIVLINVFFDDLATSFIREIPEVTPDELFGTIGGNLGLFIGMSLLTGSLAGCSKMIIDLILRYLKFNVNISLKIKSASSQDFPAVTFCNLNPFDLSKSGHILDKILIENNLNNYSDPQLVRTLVKSQIAGGQIHQNSIGFSLEDMVLSCYFNDKECNHSDFVPFYDFDYVNCYTFNSGYDINGNKVPIKKVNLQSDLSLKLELYLGLDKANLTRFVTNSGARIVVHNQSTIPIMSSEGIDLATGFQNNIAIKKSFDHKLPHPYSNCIKNCKSRESFDSRLYRAIFDRLNMTCYRQKICFKLCLQDFILKKCNCLDGSLPNIYQNVTICQNLDTIKCMIEKRNAYYITGFTCDECPVSCDSVLFTKHVSYSRYPTYYYLDFIKNNTNIVEKFKEYYNEGNFSRSTLIANIFYEDLDYSVLEQVAAVSFDHLLSNIGGNLVLFIGVSVLSGFELVEIKSVDLKEKKDEIL</sequence>
<dbReference type="AlphaFoldDB" id="A0A3M7RXA9"/>
<keyword evidence="3 11" id="KW-0894">Sodium channel</keyword>
<keyword evidence="5 12" id="KW-1133">Transmembrane helix</keyword>
<keyword evidence="14" id="KW-1185">Reference proteome</keyword>
<dbReference type="PANTHER" id="PTHR11690">
    <property type="entry name" value="AMILORIDE-SENSITIVE SODIUM CHANNEL-RELATED"/>
    <property type="match status" value="1"/>
</dbReference>
<protein>
    <submittedName>
        <fullName evidence="13">Acid-sensing ion channel 5</fullName>
    </submittedName>
</protein>
<dbReference type="InterPro" id="IPR001873">
    <property type="entry name" value="ENaC"/>
</dbReference>
<keyword evidence="8 12" id="KW-0472">Membrane</keyword>
<dbReference type="Gene3D" id="2.60.470.10">
    <property type="entry name" value="Acid-sensing ion channels like domains"/>
    <property type="match status" value="2"/>
</dbReference>
<evidence type="ECO:0000313" key="14">
    <source>
        <dbReference type="Proteomes" id="UP000276133"/>
    </source>
</evidence>
<evidence type="ECO:0000256" key="4">
    <source>
        <dbReference type="ARBA" id="ARBA00022692"/>
    </source>
</evidence>
<comment type="subcellular location">
    <subcellularLocation>
        <location evidence="1">Membrane</location>
        <topology evidence="1">Multi-pass membrane protein</topology>
    </subcellularLocation>
</comment>
<keyword evidence="10 11" id="KW-0407">Ion channel</keyword>
<keyword evidence="7 11" id="KW-0406">Ion transport</keyword>
<evidence type="ECO:0000313" key="13">
    <source>
        <dbReference type="EMBL" id="RNA27957.1"/>
    </source>
</evidence>
<feature type="transmembrane region" description="Helical" evidence="12">
    <location>
        <begin position="41"/>
        <end position="66"/>
    </location>
</feature>
<evidence type="ECO:0000256" key="3">
    <source>
        <dbReference type="ARBA" id="ARBA00022461"/>
    </source>
</evidence>
<evidence type="ECO:0000256" key="12">
    <source>
        <dbReference type="SAM" id="Phobius"/>
    </source>
</evidence>
<reference evidence="13 14" key="1">
    <citation type="journal article" date="2018" name="Sci. Rep.">
        <title>Genomic signatures of local adaptation to the degree of environmental predictability in rotifers.</title>
        <authorList>
            <person name="Franch-Gras L."/>
            <person name="Hahn C."/>
            <person name="Garcia-Roger E.M."/>
            <person name="Carmona M.J."/>
            <person name="Serra M."/>
            <person name="Gomez A."/>
        </authorList>
    </citation>
    <scope>NUCLEOTIDE SEQUENCE [LARGE SCALE GENOMIC DNA]</scope>
    <source>
        <strain evidence="13">HYR1</strain>
    </source>
</reference>
<dbReference type="PANTHER" id="PTHR11690:SF248">
    <property type="entry name" value="PICKPOCKET 17, ISOFORM A"/>
    <property type="match status" value="1"/>
</dbReference>
<evidence type="ECO:0000256" key="9">
    <source>
        <dbReference type="ARBA" id="ARBA00023201"/>
    </source>
</evidence>
<keyword evidence="6" id="KW-0915">Sodium</keyword>
<evidence type="ECO:0000256" key="1">
    <source>
        <dbReference type="ARBA" id="ARBA00004141"/>
    </source>
</evidence>
<evidence type="ECO:0000256" key="11">
    <source>
        <dbReference type="RuleBase" id="RU000679"/>
    </source>
</evidence>
<evidence type="ECO:0000256" key="6">
    <source>
        <dbReference type="ARBA" id="ARBA00023053"/>
    </source>
</evidence>
<dbReference type="Gene3D" id="1.10.287.770">
    <property type="entry name" value="YojJ-like"/>
    <property type="match status" value="2"/>
</dbReference>
<proteinExistence type="inferred from homology"/>
<dbReference type="OrthoDB" id="10051479at2759"/>
<gene>
    <name evidence="13" type="ORF">BpHYR1_003842</name>
</gene>
<organism evidence="13 14">
    <name type="scientific">Brachionus plicatilis</name>
    <name type="common">Marine rotifer</name>
    <name type="synonym">Brachionus muelleri</name>
    <dbReference type="NCBI Taxonomy" id="10195"/>
    <lineage>
        <taxon>Eukaryota</taxon>
        <taxon>Metazoa</taxon>
        <taxon>Spiralia</taxon>
        <taxon>Gnathifera</taxon>
        <taxon>Rotifera</taxon>
        <taxon>Eurotatoria</taxon>
        <taxon>Monogononta</taxon>
        <taxon>Pseudotrocha</taxon>
        <taxon>Ploima</taxon>
        <taxon>Brachionidae</taxon>
        <taxon>Brachionus</taxon>
    </lineage>
</organism>
<dbReference type="PRINTS" id="PR01078">
    <property type="entry name" value="AMINACHANNEL"/>
</dbReference>
<comment type="similarity">
    <text evidence="11">Belongs to the amiloride-sensitive sodium channel (TC 1.A.6) family.</text>
</comment>
<keyword evidence="2 11" id="KW-0813">Transport</keyword>
<evidence type="ECO:0000256" key="2">
    <source>
        <dbReference type="ARBA" id="ARBA00022448"/>
    </source>
</evidence>
<name>A0A3M7RXA9_BRAPC</name>
<dbReference type="Proteomes" id="UP000276133">
    <property type="component" value="Unassembled WGS sequence"/>
</dbReference>
<accession>A0A3M7RXA9</accession>
<keyword evidence="9 11" id="KW-0739">Sodium transport</keyword>
<dbReference type="EMBL" id="REGN01002465">
    <property type="protein sequence ID" value="RNA27957.1"/>
    <property type="molecule type" value="Genomic_DNA"/>
</dbReference>
<evidence type="ECO:0000256" key="10">
    <source>
        <dbReference type="ARBA" id="ARBA00023303"/>
    </source>
</evidence>
<evidence type="ECO:0000256" key="5">
    <source>
        <dbReference type="ARBA" id="ARBA00022989"/>
    </source>
</evidence>
<keyword evidence="4 11" id="KW-0812">Transmembrane</keyword>
<comment type="caution">
    <text evidence="13">The sequence shown here is derived from an EMBL/GenBank/DDBJ whole genome shotgun (WGS) entry which is preliminary data.</text>
</comment>
<dbReference type="GO" id="GO:0005886">
    <property type="term" value="C:plasma membrane"/>
    <property type="evidence" value="ECO:0007669"/>
    <property type="project" value="TreeGrafter"/>
</dbReference>